<accession>A0A026WBS7</accession>
<evidence type="ECO:0000313" key="3">
    <source>
        <dbReference type="Proteomes" id="UP000053097"/>
    </source>
</evidence>
<keyword evidence="3" id="KW-1185">Reference proteome</keyword>
<reference evidence="2 3" key="1">
    <citation type="journal article" date="2014" name="Curr. Biol.">
        <title>The genome of the clonal raider ant Cerapachys biroi.</title>
        <authorList>
            <person name="Oxley P.R."/>
            <person name="Ji L."/>
            <person name="Fetter-Pruneda I."/>
            <person name="McKenzie S.K."/>
            <person name="Li C."/>
            <person name="Hu H."/>
            <person name="Zhang G."/>
            <person name="Kronauer D.J."/>
        </authorList>
    </citation>
    <scope>NUCLEOTIDE SEQUENCE [LARGE SCALE GENOMIC DNA]</scope>
</reference>
<gene>
    <name evidence="2" type="ORF">X777_08586</name>
</gene>
<evidence type="ECO:0000256" key="1">
    <source>
        <dbReference type="SAM" id="MobiDB-lite"/>
    </source>
</evidence>
<dbReference type="EMBL" id="KK107328">
    <property type="protein sequence ID" value="EZA52504.1"/>
    <property type="molecule type" value="Genomic_DNA"/>
</dbReference>
<protein>
    <submittedName>
        <fullName evidence="2">Uncharacterized protein</fullName>
    </submittedName>
</protein>
<dbReference type="AlphaFoldDB" id="A0A026WBS7"/>
<sequence length="149" mass="17347">MTPFQLLFGTHARLREDDNVHELLEQEWASSFSDKRDELRIQARNSIADVQQENKRNYDRKGKAAQMYREGDLVAIKRTQAAPGMQLAAKYLGPYERKKVLRNNRYLVYKVGEHEGPQQTSSSADYMKPWLRYESDETESEDDSETGVE</sequence>
<proteinExistence type="predicted"/>
<dbReference type="Proteomes" id="UP000053097">
    <property type="component" value="Unassembled WGS sequence"/>
</dbReference>
<feature type="compositionally biased region" description="Acidic residues" evidence="1">
    <location>
        <begin position="136"/>
        <end position="149"/>
    </location>
</feature>
<name>A0A026WBS7_OOCBI</name>
<dbReference type="OMA" id="SSADYMK"/>
<evidence type="ECO:0000313" key="2">
    <source>
        <dbReference type="EMBL" id="EZA52504.1"/>
    </source>
</evidence>
<organism evidence="2 3">
    <name type="scientific">Ooceraea biroi</name>
    <name type="common">Clonal raider ant</name>
    <name type="synonym">Cerapachys biroi</name>
    <dbReference type="NCBI Taxonomy" id="2015173"/>
    <lineage>
        <taxon>Eukaryota</taxon>
        <taxon>Metazoa</taxon>
        <taxon>Ecdysozoa</taxon>
        <taxon>Arthropoda</taxon>
        <taxon>Hexapoda</taxon>
        <taxon>Insecta</taxon>
        <taxon>Pterygota</taxon>
        <taxon>Neoptera</taxon>
        <taxon>Endopterygota</taxon>
        <taxon>Hymenoptera</taxon>
        <taxon>Apocrita</taxon>
        <taxon>Aculeata</taxon>
        <taxon>Formicoidea</taxon>
        <taxon>Formicidae</taxon>
        <taxon>Dorylinae</taxon>
        <taxon>Ooceraea</taxon>
    </lineage>
</organism>
<feature type="region of interest" description="Disordered" evidence="1">
    <location>
        <begin position="111"/>
        <end position="149"/>
    </location>
</feature>
<dbReference type="STRING" id="2015173.A0A026WBS7"/>